<proteinExistence type="predicted"/>
<keyword evidence="1" id="KW-0472">Membrane</keyword>
<keyword evidence="1" id="KW-0812">Transmembrane</keyword>
<dbReference type="AlphaFoldDB" id="A0A2B0LSY1"/>
<evidence type="ECO:0000313" key="3">
    <source>
        <dbReference type="EMBL" id="PFK31626.1"/>
    </source>
</evidence>
<keyword evidence="1" id="KW-1133">Transmembrane helix</keyword>
<evidence type="ECO:0000313" key="4">
    <source>
        <dbReference type="Proteomes" id="UP000242656"/>
    </source>
</evidence>
<dbReference type="Gene3D" id="1.10.3950.10">
    <property type="entry name" value="putative ecf-type sigma factor negative effector from bacillus cereus"/>
    <property type="match status" value="1"/>
</dbReference>
<dbReference type="InterPro" id="IPR038267">
    <property type="entry name" value="ECF_sigma_eff"/>
</dbReference>
<dbReference type="Pfam" id="PF12207">
    <property type="entry name" value="DUF3600"/>
    <property type="match status" value="1"/>
</dbReference>
<feature type="domain" description="DUF3600" evidence="2">
    <location>
        <begin position="65"/>
        <end position="224"/>
    </location>
</feature>
<accession>A0A2B0LSY1</accession>
<gene>
    <name evidence="3" type="ORF">COI93_20550</name>
</gene>
<sequence>MSLDDRVRESMQEEAKRVVPPPELKEKVMIQVKVKGRGKTMKKRMITGVLAAALLIPTTGFAYQSIMADGIYGSFENLKKHVGNATLQGYLQLDAKLSQAKGDMGEKEYEEFTRYLKKLTNAKLTYGDANGNIDYDQVSTVKKEEMKKIIMMLQPYFDKLNGDKSSKEVLTSKEYEQYIEALMTYEKVQVKIKSSGHVTVAEVPEAYKEEFVQADQFMEYVNGKVQQIN</sequence>
<reference evidence="3 4" key="1">
    <citation type="submission" date="2017-09" db="EMBL/GenBank/DDBJ databases">
        <title>Large-scale bioinformatics analysis of Bacillus genomes uncovers conserved roles of natural products in bacterial physiology.</title>
        <authorList>
            <consortium name="Agbiome Team Llc"/>
            <person name="Bleich R.M."/>
            <person name="Grubbs K.J."/>
            <person name="Santa Maria K.C."/>
            <person name="Allen S.E."/>
            <person name="Farag S."/>
            <person name="Shank E.A."/>
            <person name="Bowers A."/>
        </authorList>
    </citation>
    <scope>NUCLEOTIDE SEQUENCE [LARGE SCALE GENOMIC DNA]</scope>
    <source>
        <strain evidence="3 4">AFS083043</strain>
    </source>
</reference>
<comment type="caution">
    <text evidence="3">The sequence shown here is derived from an EMBL/GenBank/DDBJ whole genome shotgun (WGS) entry which is preliminary data.</text>
</comment>
<protein>
    <submittedName>
        <fullName evidence="3">Anti-sigma factor</fullName>
    </submittedName>
</protein>
<organism evidence="3 4">
    <name type="scientific">Bacillus cereus</name>
    <dbReference type="NCBI Taxonomy" id="1396"/>
    <lineage>
        <taxon>Bacteria</taxon>
        <taxon>Bacillati</taxon>
        <taxon>Bacillota</taxon>
        <taxon>Bacilli</taxon>
        <taxon>Bacillales</taxon>
        <taxon>Bacillaceae</taxon>
        <taxon>Bacillus</taxon>
        <taxon>Bacillus cereus group</taxon>
    </lineage>
</organism>
<dbReference type="EMBL" id="NUWN01000093">
    <property type="protein sequence ID" value="PFK31626.1"/>
    <property type="molecule type" value="Genomic_DNA"/>
</dbReference>
<evidence type="ECO:0000256" key="1">
    <source>
        <dbReference type="SAM" id="Phobius"/>
    </source>
</evidence>
<feature type="transmembrane region" description="Helical" evidence="1">
    <location>
        <begin position="45"/>
        <end position="63"/>
    </location>
</feature>
<evidence type="ECO:0000259" key="2">
    <source>
        <dbReference type="Pfam" id="PF12207"/>
    </source>
</evidence>
<name>A0A2B0LSY1_BACCE</name>
<dbReference type="RefSeq" id="WP_098492328.1">
    <property type="nucleotide sequence ID" value="NZ_NUWN01000093.1"/>
</dbReference>
<dbReference type="Proteomes" id="UP000242656">
    <property type="component" value="Unassembled WGS sequence"/>
</dbReference>
<dbReference type="InterPro" id="IPR022019">
    <property type="entry name" value="DUF3600"/>
</dbReference>